<evidence type="ECO:0000313" key="2">
    <source>
        <dbReference type="Proteomes" id="UP001227268"/>
    </source>
</evidence>
<sequence length="308" mass="33930">MAATITTALPGAQMTTSLFGEQPSPTTATQGRSSIDLFPTGPTGTSGAATTPTSSSGFSGVAVRAVYFRRRYRNSLDRATARGESPSNWATSGTAAEMYDYSWWRSWGMARYFGSNLDADDLDGFIPGDWRHTTRGRRRKNRKNYGEVPVLHETDLSEAHADDGSENGWERKQPLAIAVPHECLYDSLRAHSEGREPQSVEPGNRAVNQSSDYSAPILNYHDNREVTATAPRSGCDHTLQIRYLICMPESEAAIANRSQPDEYGEIVSHGPIEIGLWQPVLDMSADSYDDRNPIKDMDKSDIPHQTLG</sequence>
<gene>
    <name evidence="1" type="ORF">QFC21_002030</name>
</gene>
<proteinExistence type="predicted"/>
<organism evidence="1 2">
    <name type="scientific">Naganishia friedmannii</name>
    <dbReference type="NCBI Taxonomy" id="89922"/>
    <lineage>
        <taxon>Eukaryota</taxon>
        <taxon>Fungi</taxon>
        <taxon>Dikarya</taxon>
        <taxon>Basidiomycota</taxon>
        <taxon>Agaricomycotina</taxon>
        <taxon>Tremellomycetes</taxon>
        <taxon>Filobasidiales</taxon>
        <taxon>Filobasidiaceae</taxon>
        <taxon>Naganishia</taxon>
    </lineage>
</organism>
<dbReference type="Proteomes" id="UP001227268">
    <property type="component" value="Unassembled WGS sequence"/>
</dbReference>
<name>A0ACC2VZX3_9TREE</name>
<keyword evidence="2" id="KW-1185">Reference proteome</keyword>
<protein>
    <submittedName>
        <fullName evidence="1">Uncharacterized protein</fullName>
    </submittedName>
</protein>
<evidence type="ECO:0000313" key="1">
    <source>
        <dbReference type="EMBL" id="KAJ9104534.1"/>
    </source>
</evidence>
<accession>A0ACC2VZX3</accession>
<dbReference type="EMBL" id="JASBWT010000005">
    <property type="protein sequence ID" value="KAJ9104534.1"/>
    <property type="molecule type" value="Genomic_DNA"/>
</dbReference>
<comment type="caution">
    <text evidence="1">The sequence shown here is derived from an EMBL/GenBank/DDBJ whole genome shotgun (WGS) entry which is preliminary data.</text>
</comment>
<reference evidence="1" key="1">
    <citation type="submission" date="2023-04" db="EMBL/GenBank/DDBJ databases">
        <title>Draft Genome sequencing of Naganishia species isolated from polar environments using Oxford Nanopore Technology.</title>
        <authorList>
            <person name="Leo P."/>
            <person name="Venkateswaran K."/>
        </authorList>
    </citation>
    <scope>NUCLEOTIDE SEQUENCE</scope>
    <source>
        <strain evidence="1">MNA-CCFEE 5423</strain>
    </source>
</reference>